<dbReference type="Proteomes" id="UP000000238">
    <property type="component" value="Chromosome"/>
</dbReference>
<dbReference type="PANTHER" id="PTHR46825">
    <property type="entry name" value="D-ALANYL-D-ALANINE-CARBOXYPEPTIDASE/ENDOPEPTIDASE AMPH"/>
    <property type="match status" value="1"/>
</dbReference>
<organism evidence="2 3">
    <name type="scientific">Hahella chejuensis (strain KCTC 2396)</name>
    <dbReference type="NCBI Taxonomy" id="349521"/>
    <lineage>
        <taxon>Bacteria</taxon>
        <taxon>Pseudomonadati</taxon>
        <taxon>Pseudomonadota</taxon>
        <taxon>Gammaproteobacteria</taxon>
        <taxon>Oceanospirillales</taxon>
        <taxon>Hahellaceae</taxon>
        <taxon>Hahella</taxon>
    </lineage>
</organism>
<dbReference type="InterPro" id="IPR050491">
    <property type="entry name" value="AmpC-like"/>
</dbReference>
<keyword evidence="3" id="KW-1185">Reference proteome</keyword>
<dbReference type="PANTHER" id="PTHR46825:SF9">
    <property type="entry name" value="BETA-LACTAMASE-RELATED DOMAIN-CONTAINING PROTEIN"/>
    <property type="match status" value="1"/>
</dbReference>
<proteinExistence type="predicted"/>
<dbReference type="HOGENOM" id="CLU_020027_0_5_6"/>
<dbReference type="EMBL" id="CP000155">
    <property type="protein sequence ID" value="ABC30370.1"/>
    <property type="molecule type" value="Genomic_DNA"/>
</dbReference>
<reference evidence="2 3" key="1">
    <citation type="journal article" date="2005" name="Nucleic Acids Res.">
        <title>Genomic blueprint of Hahella chejuensis, a marine microbe producing an algicidal agent.</title>
        <authorList>
            <person name="Jeong H."/>
            <person name="Yim J.H."/>
            <person name="Lee C."/>
            <person name="Choi S.-H."/>
            <person name="Park Y.K."/>
            <person name="Yoon S.H."/>
            <person name="Hur C.-G."/>
            <person name="Kang H.-Y."/>
            <person name="Kim D."/>
            <person name="Lee H.H."/>
            <person name="Park K.H."/>
            <person name="Park S.-H."/>
            <person name="Park H.-S."/>
            <person name="Lee H.K."/>
            <person name="Oh T.K."/>
            <person name="Kim J.F."/>
        </authorList>
    </citation>
    <scope>NUCLEOTIDE SEQUENCE [LARGE SCALE GENOMIC DNA]</scope>
    <source>
        <strain evidence="2 3">KCTC 2396</strain>
    </source>
</reference>
<protein>
    <submittedName>
        <fullName evidence="2">Beta-lactamase class C and other penicillin binding protein</fullName>
    </submittedName>
</protein>
<evidence type="ECO:0000259" key="1">
    <source>
        <dbReference type="Pfam" id="PF00144"/>
    </source>
</evidence>
<accession>Q2SG54</accession>
<dbReference type="InterPro" id="IPR001466">
    <property type="entry name" value="Beta-lactam-related"/>
</dbReference>
<dbReference type="AlphaFoldDB" id="Q2SG54"/>
<dbReference type="InterPro" id="IPR012338">
    <property type="entry name" value="Beta-lactam/transpept-like"/>
</dbReference>
<name>Q2SG54_HAHCH</name>
<dbReference type="Pfam" id="PF00144">
    <property type="entry name" value="Beta-lactamase"/>
    <property type="match status" value="1"/>
</dbReference>
<dbReference type="KEGG" id="hch:HCH_03630"/>
<evidence type="ECO:0000313" key="3">
    <source>
        <dbReference type="Proteomes" id="UP000000238"/>
    </source>
</evidence>
<dbReference type="STRING" id="349521.HCH_03630"/>
<feature type="domain" description="Beta-lactamase-related" evidence="1">
    <location>
        <begin position="48"/>
        <end position="314"/>
    </location>
</feature>
<dbReference type="RefSeq" id="WP_011397438.1">
    <property type="nucleotide sequence ID" value="NC_007645.1"/>
</dbReference>
<dbReference type="SUPFAM" id="SSF56601">
    <property type="entry name" value="beta-lactamase/transpeptidase-like"/>
    <property type="match status" value="1"/>
</dbReference>
<dbReference type="OrthoDB" id="5377431at2"/>
<dbReference type="Gene3D" id="3.40.710.10">
    <property type="entry name" value="DD-peptidase/beta-lactamase superfamily"/>
    <property type="match status" value="1"/>
</dbReference>
<evidence type="ECO:0000313" key="2">
    <source>
        <dbReference type="EMBL" id="ABC30370.1"/>
    </source>
</evidence>
<gene>
    <name evidence="2" type="ordered locus">HCH_03630</name>
</gene>
<dbReference type="eggNOG" id="COG1680">
    <property type="taxonomic scope" value="Bacteria"/>
</dbReference>
<sequence>MSRFRDVIKWLSVGLFSVAFNAQSAPLKLDARALAESLAEQEPRPFSGVVMIAQGDEVLFRYAAGVKGRLSKESRFAIGSLSKQITAVLALQLAQSGAIKLDATLADYDSGLTEPWLDRVRIRELLNHTSGVTRPGEPLKFAPGSGFAYSNYGYDIVGALVEKVSQHTYSKLAATLFQQCGMTESVVPSAENTVYLERLATGYRESDQGELQAVDNQTLFHHAPSSGVVSTAQDLVRWSQCLYEGEALQPEWRQRMLAASATRSHRWGELGYGFGVQVSQQAPSEFSHSGYAPGYISTLAYYPERKITLVVLENVAWSLSDIRRVFHHHDRVRRLLLQAMDMASTSVAAQH</sequence>